<accession>A0A9W8K292</accession>
<dbReference type="AlphaFoldDB" id="A0A9W8K292"/>
<reference evidence="1" key="1">
    <citation type="submission" date="2022-07" db="EMBL/GenBank/DDBJ databases">
        <title>Genome Sequence of Agrocybe chaxingu.</title>
        <authorList>
            <person name="Buettner E."/>
        </authorList>
    </citation>
    <scope>NUCLEOTIDE SEQUENCE</scope>
    <source>
        <strain evidence="1">MP-N11</strain>
    </source>
</reference>
<dbReference type="EMBL" id="JANKHO010000424">
    <property type="protein sequence ID" value="KAJ3510098.1"/>
    <property type="molecule type" value="Genomic_DNA"/>
</dbReference>
<organism evidence="1 2">
    <name type="scientific">Agrocybe chaxingu</name>
    <dbReference type="NCBI Taxonomy" id="84603"/>
    <lineage>
        <taxon>Eukaryota</taxon>
        <taxon>Fungi</taxon>
        <taxon>Dikarya</taxon>
        <taxon>Basidiomycota</taxon>
        <taxon>Agaricomycotina</taxon>
        <taxon>Agaricomycetes</taxon>
        <taxon>Agaricomycetidae</taxon>
        <taxon>Agaricales</taxon>
        <taxon>Agaricineae</taxon>
        <taxon>Strophariaceae</taxon>
        <taxon>Agrocybe</taxon>
    </lineage>
</organism>
<comment type="caution">
    <text evidence="1">The sequence shown here is derived from an EMBL/GenBank/DDBJ whole genome shotgun (WGS) entry which is preliminary data.</text>
</comment>
<sequence>MSPVASGFVKRLILRPQCSGTWLPGEDGRPQAESKWSLIKRYMTKKTRYDAVVVLRYIAELNELTSLALCCYPWDDWRLFKRSAPFVDAAFTAHGSRLRRIALNIPLEGLEGVLLLSVPALEELHLTLRIVFLTTDPDTILPSLVDFIHRHSSSLNTLEVDTPKPLVNPSSLYRNLSQLPRLTKLSISHPLERFLSHESTGIDIFLKNNRHTLVELRFHLYHPVAYYPPPPDAFFSHPIFEVAFPLLEVLHLGLCRWSNNSEASVKDNLSRCLASFGNSGSLTKLAILECVLRLEQLQAILFVVGERTPSSDVCKYIYTSLMATFSRRSRAKLPCSTS</sequence>
<dbReference type="OrthoDB" id="3039255at2759"/>
<name>A0A9W8K292_9AGAR</name>
<protein>
    <submittedName>
        <fullName evidence="1">Uncharacterized protein</fullName>
    </submittedName>
</protein>
<keyword evidence="2" id="KW-1185">Reference proteome</keyword>
<gene>
    <name evidence="1" type="ORF">NLJ89_g4867</name>
</gene>
<evidence type="ECO:0000313" key="1">
    <source>
        <dbReference type="EMBL" id="KAJ3510098.1"/>
    </source>
</evidence>
<proteinExistence type="predicted"/>
<evidence type="ECO:0000313" key="2">
    <source>
        <dbReference type="Proteomes" id="UP001148786"/>
    </source>
</evidence>
<dbReference type="Proteomes" id="UP001148786">
    <property type="component" value="Unassembled WGS sequence"/>
</dbReference>